<dbReference type="SUPFAM" id="SSF48498">
    <property type="entry name" value="Tetracyclin repressor-like, C-terminal domain"/>
    <property type="match status" value="1"/>
</dbReference>
<dbReference type="GO" id="GO:0003700">
    <property type="term" value="F:DNA-binding transcription factor activity"/>
    <property type="evidence" value="ECO:0007669"/>
    <property type="project" value="TreeGrafter"/>
</dbReference>
<organism evidence="4 5">
    <name type="scientific">Pseudooceanicola algae</name>
    <dbReference type="NCBI Taxonomy" id="1537215"/>
    <lineage>
        <taxon>Bacteria</taxon>
        <taxon>Pseudomonadati</taxon>
        <taxon>Pseudomonadota</taxon>
        <taxon>Alphaproteobacteria</taxon>
        <taxon>Rhodobacterales</taxon>
        <taxon>Paracoccaceae</taxon>
        <taxon>Pseudooceanicola</taxon>
    </lineage>
</organism>
<dbReference type="SUPFAM" id="SSF46689">
    <property type="entry name" value="Homeodomain-like"/>
    <property type="match status" value="1"/>
</dbReference>
<dbReference type="PRINTS" id="PR00455">
    <property type="entry name" value="HTHTETR"/>
</dbReference>
<dbReference type="PANTHER" id="PTHR30055">
    <property type="entry name" value="HTH-TYPE TRANSCRIPTIONAL REGULATOR RUTR"/>
    <property type="match status" value="1"/>
</dbReference>
<dbReference type="KEGG" id="palw:PSAL_037850"/>
<evidence type="ECO:0000256" key="1">
    <source>
        <dbReference type="ARBA" id="ARBA00023015"/>
    </source>
</evidence>
<keyword evidence="4" id="KW-0614">Plasmid</keyword>
<dbReference type="OrthoDB" id="9816431at2"/>
<geneLocation type="plasmid" evidence="4 5">
    <name>p111</name>
</geneLocation>
<dbReference type="EMBL" id="CP060438">
    <property type="protein sequence ID" value="QPM92521.1"/>
    <property type="molecule type" value="Genomic_DNA"/>
</dbReference>
<gene>
    <name evidence="4" type="ORF">PSAL_037850</name>
</gene>
<dbReference type="Proteomes" id="UP000283786">
    <property type="component" value="Plasmid p111"/>
</dbReference>
<reference evidence="4 5" key="1">
    <citation type="submission" date="2020-08" db="EMBL/GenBank/DDBJ databases">
        <title>Genome sequence of Rhodobacteraceae bacterium Lw-13e.</title>
        <authorList>
            <person name="Poehlein A."/>
            <person name="Wolter L."/>
            <person name="Daniel R."/>
            <person name="Brinkhoff T."/>
        </authorList>
    </citation>
    <scope>NUCLEOTIDE SEQUENCE [LARGE SCALE GENOMIC DNA]</scope>
    <source>
        <strain evidence="4 5">Lw-13e</strain>
        <plasmid evidence="4 5">p111</plasmid>
    </source>
</reference>
<proteinExistence type="predicted"/>
<dbReference type="GO" id="GO:0000976">
    <property type="term" value="F:transcription cis-regulatory region binding"/>
    <property type="evidence" value="ECO:0007669"/>
    <property type="project" value="TreeGrafter"/>
</dbReference>
<sequence>MLLNHAQGETVTHMLQKKDDRHIAPSCGRNTSRSGCRMRGRPVVYSPDERRQLILDAVDSLFGAGGVRMLTISAIARESGMSRRTLYDIFGDRDSLLLAYMERLVAQCLQPLEADKHDLPLEARLRLLLTPRQRNGSWDLPLAILRQAMLCSADTPEIGRRCLEIGPGRFRTLIREELERGVARGELPATLDTDAAAALLRDMIQVPVLEVLLDDACRPDDAVTDARLDLGLRVFLGGIAAGV</sequence>
<dbReference type="Pfam" id="PF14246">
    <property type="entry name" value="TetR_C_7"/>
    <property type="match status" value="1"/>
</dbReference>
<evidence type="ECO:0000256" key="2">
    <source>
        <dbReference type="ARBA" id="ARBA00023125"/>
    </source>
</evidence>
<keyword evidence="5" id="KW-1185">Reference proteome</keyword>
<dbReference type="Pfam" id="PF00440">
    <property type="entry name" value="TetR_N"/>
    <property type="match status" value="1"/>
</dbReference>
<evidence type="ECO:0000313" key="4">
    <source>
        <dbReference type="EMBL" id="QPM92521.1"/>
    </source>
</evidence>
<dbReference type="Gene3D" id="1.10.357.10">
    <property type="entry name" value="Tetracycline Repressor, domain 2"/>
    <property type="match status" value="1"/>
</dbReference>
<dbReference type="PANTHER" id="PTHR30055:SF234">
    <property type="entry name" value="HTH-TYPE TRANSCRIPTIONAL REGULATOR BETI"/>
    <property type="match status" value="1"/>
</dbReference>
<dbReference type="PROSITE" id="PS50977">
    <property type="entry name" value="HTH_TETR_2"/>
    <property type="match status" value="1"/>
</dbReference>
<evidence type="ECO:0000256" key="3">
    <source>
        <dbReference type="ARBA" id="ARBA00023163"/>
    </source>
</evidence>
<dbReference type="InterPro" id="IPR039536">
    <property type="entry name" value="TetR_C_Proteobacteria"/>
</dbReference>
<dbReference type="InterPro" id="IPR001647">
    <property type="entry name" value="HTH_TetR"/>
</dbReference>
<dbReference type="InterPro" id="IPR050109">
    <property type="entry name" value="HTH-type_TetR-like_transc_reg"/>
</dbReference>
<keyword evidence="1" id="KW-0805">Transcription regulation</keyword>
<protein>
    <submittedName>
        <fullName evidence="4">Uncharacterized protein</fullName>
    </submittedName>
</protein>
<name>A0A418SBS9_9RHOB</name>
<keyword evidence="3" id="KW-0804">Transcription</keyword>
<evidence type="ECO:0000313" key="5">
    <source>
        <dbReference type="Proteomes" id="UP000283786"/>
    </source>
</evidence>
<accession>A0A418SBS9</accession>
<keyword evidence="2" id="KW-0238">DNA-binding</keyword>
<dbReference type="InterPro" id="IPR009057">
    <property type="entry name" value="Homeodomain-like_sf"/>
</dbReference>
<dbReference type="AlphaFoldDB" id="A0A418SBS9"/>
<dbReference type="InterPro" id="IPR036271">
    <property type="entry name" value="Tet_transcr_reg_TetR-rel_C_sf"/>
</dbReference>